<dbReference type="Proteomes" id="UP000028990">
    <property type="component" value="Unassembled WGS sequence"/>
</dbReference>
<name>A0A091E6Q1_FUKDA</name>
<evidence type="ECO:0000313" key="2">
    <source>
        <dbReference type="EMBL" id="KFO38453.1"/>
    </source>
</evidence>
<organism evidence="2 3">
    <name type="scientific">Fukomys damarensis</name>
    <name type="common">Damaraland mole rat</name>
    <name type="synonym">Cryptomys damarensis</name>
    <dbReference type="NCBI Taxonomy" id="885580"/>
    <lineage>
        <taxon>Eukaryota</taxon>
        <taxon>Metazoa</taxon>
        <taxon>Chordata</taxon>
        <taxon>Craniata</taxon>
        <taxon>Vertebrata</taxon>
        <taxon>Euteleostomi</taxon>
        <taxon>Mammalia</taxon>
        <taxon>Eutheria</taxon>
        <taxon>Euarchontoglires</taxon>
        <taxon>Glires</taxon>
        <taxon>Rodentia</taxon>
        <taxon>Hystricomorpha</taxon>
        <taxon>Bathyergidae</taxon>
        <taxon>Fukomys</taxon>
    </lineage>
</organism>
<feature type="region of interest" description="Disordered" evidence="1">
    <location>
        <begin position="205"/>
        <end position="225"/>
    </location>
</feature>
<feature type="region of interest" description="Disordered" evidence="1">
    <location>
        <begin position="1"/>
        <end position="20"/>
    </location>
</feature>
<keyword evidence="3" id="KW-1185">Reference proteome</keyword>
<feature type="region of interest" description="Disordered" evidence="1">
    <location>
        <begin position="82"/>
        <end position="115"/>
    </location>
</feature>
<sequence length="234" mass="25956">MDNIHHRSTVGSRGSGTGSSVRLREAGLCCKGLWAMQTKLKALELSCENLSSEGGISPSSGQEPSEVWEPLLLIMGLSSQTCEAPHPEEELQEQTETVGGTLEDDLSHKKPTTQPALREEIENACVEISLIKVTQTAVHHTNKCLETKSQHMKHQARASSHTSLVFLSETKDLSSQERDETFFRLLSLLRSRWEAWLEPSNVLVGRPQGQDTSREDNRTKERTEIPFLGTVAPV</sequence>
<accession>A0A091E6Q1</accession>
<reference evidence="2 3" key="1">
    <citation type="submission" date="2013-11" db="EMBL/GenBank/DDBJ databases">
        <title>The Damaraland mole rat (Fukomys damarensis) genome and evolution of African mole rats.</title>
        <authorList>
            <person name="Gladyshev V.N."/>
            <person name="Fang X."/>
        </authorList>
    </citation>
    <scope>NUCLEOTIDE SEQUENCE [LARGE SCALE GENOMIC DNA]</scope>
    <source>
        <tissue evidence="2">Liver</tissue>
    </source>
</reference>
<feature type="compositionally biased region" description="Basic and acidic residues" evidence="1">
    <location>
        <begin position="212"/>
        <end position="224"/>
    </location>
</feature>
<gene>
    <name evidence="2" type="ORF">H920_00102</name>
</gene>
<protein>
    <submittedName>
        <fullName evidence="2">Uncharacterized protein</fullName>
    </submittedName>
</protein>
<proteinExistence type="predicted"/>
<evidence type="ECO:0000313" key="3">
    <source>
        <dbReference type="Proteomes" id="UP000028990"/>
    </source>
</evidence>
<dbReference type="EMBL" id="KN120510">
    <property type="protein sequence ID" value="KFO38453.1"/>
    <property type="molecule type" value="Genomic_DNA"/>
</dbReference>
<evidence type="ECO:0000256" key="1">
    <source>
        <dbReference type="SAM" id="MobiDB-lite"/>
    </source>
</evidence>
<dbReference type="AlphaFoldDB" id="A0A091E6Q1"/>